<keyword evidence="3" id="KW-0732">Signal</keyword>
<evidence type="ECO:0000313" key="7">
    <source>
        <dbReference type="Proteomes" id="UP001632038"/>
    </source>
</evidence>
<dbReference type="EMBL" id="JAVIJP010000016">
    <property type="protein sequence ID" value="KAL3642791.1"/>
    <property type="molecule type" value="Genomic_DNA"/>
</dbReference>
<dbReference type="Gene3D" id="3.40.50.1700">
    <property type="entry name" value="Glycoside hydrolase family 3 C-terminal domain"/>
    <property type="match status" value="1"/>
</dbReference>
<dbReference type="InterPro" id="IPR001764">
    <property type="entry name" value="Glyco_hydro_3_N"/>
</dbReference>
<dbReference type="InterPro" id="IPR051915">
    <property type="entry name" value="Cellulose_Degrad_GH3"/>
</dbReference>
<dbReference type="PRINTS" id="PR00133">
    <property type="entry name" value="GLHYDRLASE3"/>
</dbReference>
<name>A0ABD3DPI3_9LAMI</name>
<evidence type="ECO:0000259" key="4">
    <source>
        <dbReference type="Pfam" id="PF00933"/>
    </source>
</evidence>
<protein>
    <recommendedName>
        <fullName evidence="8">Beta-glucosidase</fullName>
    </recommendedName>
</protein>
<feature type="signal peptide" evidence="3">
    <location>
        <begin position="1"/>
        <end position="23"/>
    </location>
</feature>
<dbReference type="SUPFAM" id="SSF52279">
    <property type="entry name" value="Beta-D-glucan exohydrolase, C-terminal domain"/>
    <property type="match status" value="1"/>
</dbReference>
<evidence type="ECO:0000256" key="1">
    <source>
        <dbReference type="ARBA" id="ARBA00022801"/>
    </source>
</evidence>
<keyword evidence="7" id="KW-1185">Reference proteome</keyword>
<evidence type="ECO:0000259" key="5">
    <source>
        <dbReference type="Pfam" id="PF01915"/>
    </source>
</evidence>
<dbReference type="Proteomes" id="UP001632038">
    <property type="component" value="Unassembled WGS sequence"/>
</dbReference>
<reference evidence="7" key="1">
    <citation type="journal article" date="2024" name="IScience">
        <title>Strigolactones Initiate the Formation of Haustorium-like Structures in Castilleja.</title>
        <authorList>
            <person name="Buerger M."/>
            <person name="Peterson D."/>
            <person name="Chory J."/>
        </authorList>
    </citation>
    <scope>NUCLEOTIDE SEQUENCE [LARGE SCALE GENOMIC DNA]</scope>
</reference>
<comment type="caution">
    <text evidence="6">The sequence shown here is derived from an EMBL/GenBank/DDBJ whole genome shotgun (WGS) entry which is preliminary data.</text>
</comment>
<dbReference type="SUPFAM" id="SSF51445">
    <property type="entry name" value="(Trans)glycosidases"/>
    <property type="match status" value="1"/>
</dbReference>
<evidence type="ECO:0000313" key="6">
    <source>
        <dbReference type="EMBL" id="KAL3642791.1"/>
    </source>
</evidence>
<dbReference type="Pfam" id="PF01915">
    <property type="entry name" value="Glyco_hydro_3_C"/>
    <property type="match status" value="1"/>
</dbReference>
<dbReference type="InterPro" id="IPR036881">
    <property type="entry name" value="Glyco_hydro_3_C_sf"/>
</dbReference>
<evidence type="ECO:0000256" key="3">
    <source>
        <dbReference type="SAM" id="SignalP"/>
    </source>
</evidence>
<organism evidence="6 7">
    <name type="scientific">Castilleja foliolosa</name>
    <dbReference type="NCBI Taxonomy" id="1961234"/>
    <lineage>
        <taxon>Eukaryota</taxon>
        <taxon>Viridiplantae</taxon>
        <taxon>Streptophyta</taxon>
        <taxon>Embryophyta</taxon>
        <taxon>Tracheophyta</taxon>
        <taxon>Spermatophyta</taxon>
        <taxon>Magnoliopsida</taxon>
        <taxon>eudicotyledons</taxon>
        <taxon>Gunneridae</taxon>
        <taxon>Pentapetalae</taxon>
        <taxon>asterids</taxon>
        <taxon>lamiids</taxon>
        <taxon>Lamiales</taxon>
        <taxon>Orobanchaceae</taxon>
        <taxon>Pedicularideae</taxon>
        <taxon>Castillejinae</taxon>
        <taxon>Castilleja</taxon>
    </lineage>
</organism>
<evidence type="ECO:0008006" key="8">
    <source>
        <dbReference type="Google" id="ProtNLM"/>
    </source>
</evidence>
<dbReference type="FunFam" id="3.40.50.1700:FF:000002">
    <property type="entry name" value="Glycosyl hydrolase family protein"/>
    <property type="match status" value="1"/>
</dbReference>
<accession>A0ABD3DPI3</accession>
<keyword evidence="2" id="KW-0326">Glycosidase</keyword>
<dbReference type="InterPro" id="IPR017853">
    <property type="entry name" value="GH"/>
</dbReference>
<feature type="domain" description="Glycoside hydrolase family 3 C-terminal" evidence="5">
    <location>
        <begin position="410"/>
        <end position="618"/>
    </location>
</feature>
<dbReference type="FunFam" id="3.20.20.300:FF:000003">
    <property type="entry name" value="Beta-D-glucan exohydrolase isoenzyme ExoI"/>
    <property type="match status" value="1"/>
</dbReference>
<dbReference type="InterPro" id="IPR002772">
    <property type="entry name" value="Glyco_hydro_3_C"/>
</dbReference>
<dbReference type="AlphaFoldDB" id="A0ABD3DPI3"/>
<gene>
    <name evidence="6" type="ORF">CASFOL_013606</name>
</gene>
<proteinExistence type="predicted"/>
<evidence type="ECO:0000256" key="2">
    <source>
        <dbReference type="ARBA" id="ARBA00023295"/>
    </source>
</evidence>
<dbReference type="PANTHER" id="PTHR30620:SF91">
    <property type="entry name" value="BETA-GLUCOSIDASE"/>
    <property type="match status" value="1"/>
</dbReference>
<dbReference type="PROSITE" id="PS51257">
    <property type="entry name" value="PROKAR_LIPOPROTEIN"/>
    <property type="match status" value="1"/>
</dbReference>
<dbReference type="PANTHER" id="PTHR30620">
    <property type="entry name" value="PERIPLASMIC BETA-GLUCOSIDASE-RELATED"/>
    <property type="match status" value="1"/>
</dbReference>
<feature type="chain" id="PRO_5044779727" description="Beta-glucosidase" evidence="3">
    <location>
        <begin position="24"/>
        <end position="627"/>
    </location>
</feature>
<dbReference type="InterPro" id="IPR036962">
    <property type="entry name" value="Glyco_hydro_3_N_sf"/>
</dbReference>
<keyword evidence="1" id="KW-0378">Hydrolase</keyword>
<feature type="domain" description="Glycoside hydrolase family 3 N-terminal" evidence="4">
    <location>
        <begin position="45"/>
        <end position="373"/>
    </location>
</feature>
<dbReference type="Gene3D" id="3.20.20.300">
    <property type="entry name" value="Glycoside hydrolase, family 3, N-terminal domain"/>
    <property type="match status" value="1"/>
</dbReference>
<dbReference type="Pfam" id="PF00933">
    <property type="entry name" value="Glyco_hydro_3"/>
    <property type="match status" value="1"/>
</dbReference>
<dbReference type="GO" id="GO:0016798">
    <property type="term" value="F:hydrolase activity, acting on glycosyl bonds"/>
    <property type="evidence" value="ECO:0007669"/>
    <property type="project" value="UniProtKB-KW"/>
</dbReference>
<sequence length="627" mass="68615">MAKAPPFLILILLSCCWIALTNAELYQDPKQPVSKRVEDLLKRMTLEEKIGQMAQIDRTVASAEVMEKYKIGSVLSGGISIPSATATAEVWIDMVNGYQKGSLSTRLKIPMIYGIDAVHGHNLVYKATIFPHNVGLGATRDPELVKRIGAATALEVRATGIPYAFAPCVAVCRDPRWGRCLESYSEDPKLVQTMTEIIPGLQGDIPSNSTKGVPFIGGQEKVLATAKHFVGDGGTTKGINENDTVISRDGLLSIHMPPYNDSVIKGVGSVIISYSSWNGVKMHANRDLITGYLKNTLNFRGFVISDWEGIDKITTPPHANFTYSILTGVGAGIDMFMLPYNYTEFIDGLTSLVKNNFIPMSRIDDAVTRILRVKFTMGIFEKPLADYSMIKYLGCKEHREIAREAVRKSLVLLKNGESADKPLLPLPKKGLKILVAGTHADDIGNQCGGWTIHWQGQPGNITIGTTILTGIKRTVDRETEVVFNENPDSKYVKSQNFSHAIVVVGEPPYAETLGDNLNLTLPERGLDTITNVCASVKCIVVLVTGRPVVIQPYLSQINALIAAWLPGSEGQGVADVLFGDYGFSGKLPRTWFKTVDQLPMNVGDKHYDPLFPFGYGLTTEPIKTNNI</sequence>